<gene>
    <name evidence="2" type="primary">VPS17</name>
    <name evidence="2" type="ORF">HK097_005439</name>
</gene>
<keyword evidence="3" id="KW-1185">Reference proteome</keyword>
<name>A0AAD5X370_9FUNG</name>
<dbReference type="InterPro" id="IPR053055">
    <property type="entry name" value="VPS17"/>
</dbReference>
<dbReference type="GO" id="GO:0032266">
    <property type="term" value="F:phosphatidylinositol-3-phosphate binding"/>
    <property type="evidence" value="ECO:0007669"/>
    <property type="project" value="TreeGrafter"/>
</dbReference>
<dbReference type="GO" id="GO:0042147">
    <property type="term" value="P:retrograde transport, endosome to Golgi"/>
    <property type="evidence" value="ECO:0007669"/>
    <property type="project" value="TreeGrafter"/>
</dbReference>
<protein>
    <submittedName>
        <fullName evidence="2">Vacuolar protein sorting-associated protein 17</fullName>
    </submittedName>
</protein>
<evidence type="ECO:0000313" key="2">
    <source>
        <dbReference type="EMBL" id="KAJ3052906.1"/>
    </source>
</evidence>
<comment type="caution">
    <text evidence="2">The sequence shown here is derived from an EMBL/GenBank/DDBJ whole genome shotgun (WGS) entry which is preliminary data.</text>
</comment>
<dbReference type="SUPFAM" id="SSF64268">
    <property type="entry name" value="PX domain"/>
    <property type="match status" value="1"/>
</dbReference>
<dbReference type="EMBL" id="JADGJD010000255">
    <property type="protein sequence ID" value="KAJ3052906.1"/>
    <property type="molecule type" value="Genomic_DNA"/>
</dbReference>
<dbReference type="Pfam" id="PF00787">
    <property type="entry name" value="PX"/>
    <property type="match status" value="1"/>
</dbReference>
<dbReference type="AlphaFoldDB" id="A0AAD5X370"/>
<dbReference type="InterPro" id="IPR036871">
    <property type="entry name" value="PX_dom_sf"/>
</dbReference>
<dbReference type="GO" id="GO:0005768">
    <property type="term" value="C:endosome"/>
    <property type="evidence" value="ECO:0007669"/>
    <property type="project" value="TreeGrafter"/>
</dbReference>
<evidence type="ECO:0000313" key="3">
    <source>
        <dbReference type="Proteomes" id="UP001212841"/>
    </source>
</evidence>
<dbReference type="GO" id="GO:0030905">
    <property type="term" value="C:retromer, tubulation complex"/>
    <property type="evidence" value="ECO:0007669"/>
    <property type="project" value="TreeGrafter"/>
</dbReference>
<dbReference type="Proteomes" id="UP001212841">
    <property type="component" value="Unassembled WGS sequence"/>
</dbReference>
<dbReference type="InterPro" id="IPR015404">
    <property type="entry name" value="Vps5_C"/>
</dbReference>
<proteinExistence type="predicted"/>
<organism evidence="2 3">
    <name type="scientific">Rhizophlyctis rosea</name>
    <dbReference type="NCBI Taxonomy" id="64517"/>
    <lineage>
        <taxon>Eukaryota</taxon>
        <taxon>Fungi</taxon>
        <taxon>Fungi incertae sedis</taxon>
        <taxon>Chytridiomycota</taxon>
        <taxon>Chytridiomycota incertae sedis</taxon>
        <taxon>Chytridiomycetes</taxon>
        <taxon>Rhizophlyctidales</taxon>
        <taxon>Rhizophlyctidaceae</taxon>
        <taxon>Rhizophlyctis</taxon>
    </lineage>
</organism>
<dbReference type="Gene3D" id="1.20.1270.60">
    <property type="entry name" value="Arfaptin homology (AH) domain/BAR domain"/>
    <property type="match status" value="1"/>
</dbReference>
<dbReference type="GO" id="GO:0006886">
    <property type="term" value="P:intracellular protein transport"/>
    <property type="evidence" value="ECO:0007669"/>
    <property type="project" value="TreeGrafter"/>
</dbReference>
<dbReference type="Gene3D" id="3.30.1520.10">
    <property type="entry name" value="Phox-like domain"/>
    <property type="match status" value="1"/>
</dbReference>
<reference evidence="2" key="1">
    <citation type="submission" date="2020-05" db="EMBL/GenBank/DDBJ databases">
        <title>Phylogenomic resolution of chytrid fungi.</title>
        <authorList>
            <person name="Stajich J.E."/>
            <person name="Amses K."/>
            <person name="Simmons R."/>
            <person name="Seto K."/>
            <person name="Myers J."/>
            <person name="Bonds A."/>
            <person name="Quandt C.A."/>
            <person name="Barry K."/>
            <person name="Liu P."/>
            <person name="Grigoriev I."/>
            <person name="Longcore J.E."/>
            <person name="James T.Y."/>
        </authorList>
    </citation>
    <scope>NUCLEOTIDE SEQUENCE</scope>
    <source>
        <strain evidence="2">JEL0318</strain>
    </source>
</reference>
<dbReference type="InterPro" id="IPR027267">
    <property type="entry name" value="AH/BAR_dom_sf"/>
</dbReference>
<dbReference type="GO" id="GO:0005829">
    <property type="term" value="C:cytosol"/>
    <property type="evidence" value="ECO:0007669"/>
    <property type="project" value="GOC"/>
</dbReference>
<dbReference type="Pfam" id="PF09325">
    <property type="entry name" value="Vps5"/>
    <property type="match status" value="1"/>
</dbReference>
<feature type="domain" description="PX" evidence="1">
    <location>
        <begin position="1"/>
        <end position="153"/>
    </location>
</feature>
<dbReference type="PROSITE" id="PS50195">
    <property type="entry name" value="PX"/>
    <property type="match status" value="1"/>
</dbReference>
<dbReference type="PANTHER" id="PTHR47433">
    <property type="entry name" value="VACUOLAR PROTEIN SORTING-ASSOCIATED PROTEIN 17"/>
    <property type="match status" value="1"/>
</dbReference>
<accession>A0AAD5X370</accession>
<dbReference type="InterPro" id="IPR001683">
    <property type="entry name" value="PX_dom"/>
</dbReference>
<evidence type="ECO:0000259" key="1">
    <source>
        <dbReference type="PROSITE" id="PS50195"/>
    </source>
</evidence>
<sequence length="378" mass="42838">MSTNPEETDEYLKIQVQNIERSNIGDIKFNLLISTNLPTYRKQRYTITRDYSELDNLYQYFDKTFPEQLPPPPPPKSNDERFLVNATQTFFDRLLEKRILVRSEGLRSFVESEFAFLPPSPTNSKNKGFMKSLRSSSSVKEVDAFFDTARTETTGFEAGMIAFGRGNDKIAKLERGNFAFGVYRNYNMLSLFGKREEIGKASGEVAAALAVLTLDDKASLNGPIKRLSKVFSGAEDLHNRQAAYLSGAFNDECSMHIKGALGVEGALTYRSELLADYDQACKTTAKKLQVMQKLKASSSIQAHKVDAAMHDLEETKQIETETHETLKRVTEDLRGSYKEYRETREEDLRGYLEGFVRRQVEFGKAQVRVWSSLSLDGV</sequence>
<dbReference type="PANTHER" id="PTHR47433:SF1">
    <property type="entry name" value="VACUOLAR PROTEIN SORTING-ASSOCIATED PROTEIN 17"/>
    <property type="match status" value="1"/>
</dbReference>